<dbReference type="CDD" id="cd00293">
    <property type="entry name" value="USP-like"/>
    <property type="match status" value="1"/>
</dbReference>
<dbReference type="InterPro" id="IPR006016">
    <property type="entry name" value="UspA"/>
</dbReference>
<dbReference type="AlphaFoldDB" id="A0A6I6JWR6"/>
<dbReference type="Gene3D" id="3.40.50.620">
    <property type="entry name" value="HUPs"/>
    <property type="match status" value="2"/>
</dbReference>
<gene>
    <name evidence="3" type="ORF">GM418_18455</name>
</gene>
<keyword evidence="4" id="KW-1185">Reference proteome</keyword>
<organism evidence="3 4">
    <name type="scientific">Maribellus comscasis</name>
    <dbReference type="NCBI Taxonomy" id="2681766"/>
    <lineage>
        <taxon>Bacteria</taxon>
        <taxon>Pseudomonadati</taxon>
        <taxon>Bacteroidota</taxon>
        <taxon>Bacteroidia</taxon>
        <taxon>Marinilabiliales</taxon>
        <taxon>Prolixibacteraceae</taxon>
        <taxon>Maribellus</taxon>
    </lineage>
</organism>
<dbReference type="SUPFAM" id="SSF52402">
    <property type="entry name" value="Adenine nucleotide alpha hydrolases-like"/>
    <property type="match status" value="2"/>
</dbReference>
<dbReference type="Pfam" id="PF00582">
    <property type="entry name" value="Usp"/>
    <property type="match status" value="1"/>
</dbReference>
<evidence type="ECO:0000259" key="2">
    <source>
        <dbReference type="Pfam" id="PF00582"/>
    </source>
</evidence>
<dbReference type="PRINTS" id="PR01438">
    <property type="entry name" value="UNVRSLSTRESS"/>
</dbReference>
<evidence type="ECO:0000313" key="4">
    <source>
        <dbReference type="Proteomes" id="UP000428260"/>
    </source>
</evidence>
<name>A0A6I6JWR6_9BACT</name>
<proteinExistence type="inferred from homology"/>
<accession>A0A6I6JWR6</accession>
<dbReference type="Proteomes" id="UP000428260">
    <property type="component" value="Chromosome"/>
</dbReference>
<dbReference type="InterPro" id="IPR006015">
    <property type="entry name" value="Universal_stress_UspA"/>
</dbReference>
<protein>
    <recommendedName>
        <fullName evidence="2">UspA domain-containing protein</fullName>
    </recommendedName>
</protein>
<dbReference type="EMBL" id="CP046401">
    <property type="protein sequence ID" value="QGY45580.1"/>
    <property type="molecule type" value="Genomic_DNA"/>
</dbReference>
<dbReference type="PANTHER" id="PTHR46268:SF6">
    <property type="entry name" value="UNIVERSAL STRESS PROTEIN UP12"/>
    <property type="match status" value="1"/>
</dbReference>
<reference evidence="3 4" key="1">
    <citation type="submission" date="2019-11" db="EMBL/GenBank/DDBJ databases">
        <authorList>
            <person name="Zheng R.K."/>
            <person name="Sun C.M."/>
        </authorList>
    </citation>
    <scope>NUCLEOTIDE SEQUENCE [LARGE SCALE GENOMIC DNA]</scope>
    <source>
        <strain evidence="3 4">WC007</strain>
    </source>
</reference>
<comment type="similarity">
    <text evidence="1">Belongs to the universal stress protein A family.</text>
</comment>
<dbReference type="PANTHER" id="PTHR46268">
    <property type="entry name" value="STRESS RESPONSE PROTEIN NHAX"/>
    <property type="match status" value="1"/>
</dbReference>
<evidence type="ECO:0000313" key="3">
    <source>
        <dbReference type="EMBL" id="QGY45580.1"/>
    </source>
</evidence>
<evidence type="ECO:0000256" key="1">
    <source>
        <dbReference type="ARBA" id="ARBA00008791"/>
    </source>
</evidence>
<feature type="domain" description="UspA" evidence="2">
    <location>
        <begin position="86"/>
        <end position="237"/>
    </location>
</feature>
<sequence length="372" mass="42585">MENQLVTILRITKPQVGSFVKRRFESEGIECFFTNEGLKMGGVYNPDEVLLKVKAGKSEKAIKLLLNMHKEYDLDTLSEDASYAQMKKILLPVKMSEGCLELCKFAISVAQKNNAEIKLLYVYEDPTIHDSAKHTVSWEKHVKMELQEAHKKAQLKLVNFSLEIKKIVPNDLLRSVNLHYRMLKGIPEHVVVDAAERYQPDIILMGSKGEYEKANEFQGKTIAKVIEHSNFPVLVVPPKADFEGKDKINVMYATDFYDSDNSSLNKLLAILQAFDKQIYCVHIDLNDDSHHQEKVNELNKLLARDYSVHNIKCVLFESDNVVKGLETFAESNDIDVISFSKMKRSSFYKMFHSSLLERIVLVENIPILIFPV</sequence>
<dbReference type="KEGG" id="mcos:GM418_18455"/>
<dbReference type="RefSeq" id="WP_158868723.1">
    <property type="nucleotide sequence ID" value="NZ_CP046401.1"/>
</dbReference>
<dbReference type="InterPro" id="IPR014729">
    <property type="entry name" value="Rossmann-like_a/b/a_fold"/>
</dbReference>